<feature type="region of interest" description="Disordered" evidence="1">
    <location>
        <begin position="433"/>
        <end position="454"/>
    </location>
</feature>
<evidence type="ECO:0000313" key="3">
    <source>
        <dbReference type="EMBL" id="KAG0144262.1"/>
    </source>
</evidence>
<evidence type="ECO:0000256" key="1">
    <source>
        <dbReference type="SAM" id="MobiDB-lite"/>
    </source>
</evidence>
<name>A0A9P6T9J9_9BASI</name>
<feature type="compositionally biased region" description="Polar residues" evidence="1">
    <location>
        <begin position="151"/>
        <end position="161"/>
    </location>
</feature>
<feature type="transmembrane region" description="Helical" evidence="2">
    <location>
        <begin position="260"/>
        <end position="279"/>
    </location>
</feature>
<reference evidence="3" key="1">
    <citation type="submission" date="2013-11" db="EMBL/GenBank/DDBJ databases">
        <title>Genome sequence of the fusiform rust pathogen reveals effectors for host alternation and coevolution with pine.</title>
        <authorList>
            <consortium name="DOE Joint Genome Institute"/>
            <person name="Smith K."/>
            <person name="Pendleton A."/>
            <person name="Kubisiak T."/>
            <person name="Anderson C."/>
            <person name="Salamov A."/>
            <person name="Aerts A."/>
            <person name="Riley R."/>
            <person name="Clum A."/>
            <person name="Lindquist E."/>
            <person name="Ence D."/>
            <person name="Campbell M."/>
            <person name="Kronenberg Z."/>
            <person name="Feau N."/>
            <person name="Dhillon B."/>
            <person name="Hamelin R."/>
            <person name="Burleigh J."/>
            <person name="Smith J."/>
            <person name="Yandell M."/>
            <person name="Nelson C."/>
            <person name="Grigoriev I."/>
            <person name="Davis J."/>
        </authorList>
    </citation>
    <scope>NUCLEOTIDE SEQUENCE</scope>
    <source>
        <strain evidence="3">G11</strain>
    </source>
</reference>
<keyword evidence="2" id="KW-0812">Transmembrane</keyword>
<evidence type="ECO:0000313" key="4">
    <source>
        <dbReference type="Proteomes" id="UP000886653"/>
    </source>
</evidence>
<feature type="compositionally biased region" description="Polar residues" evidence="1">
    <location>
        <begin position="63"/>
        <end position="87"/>
    </location>
</feature>
<dbReference type="Proteomes" id="UP000886653">
    <property type="component" value="Unassembled WGS sequence"/>
</dbReference>
<sequence length="497" mass="53286">MVMSSVGCTPPSSPLSPSTASFVKSIWTAVDALHESKDETAPAAKSPKSHASRLAGTLEPEPSTGSAAQPHMHSSPTPGLSSRPTAVSSSPPSPRYPVIESRDEAGPLPEKVGEIGYVPPNTTPTSLSRERDRPDHTAINVEARSPLGSPFSETYGSNPSTPGMAEWNSRRSGPPSRSRSRRQTGELEYHTISRLFLKPVLLVLFGLALLVITAVGFSQTQQRITNANNSRIAKAGVPPTGEDKDVGVNVEVSSNGGVSFAYIGTIFVVALLVEVWILVGSLRNLYHRLGTWVDQRYPILLPDLSDPNAITPPPPVLPWWVNALQIQPQAIRPPLLPPYAAVLNIIRTGGRISTTHGTGDAEDGEVIRTLAIGQGQAAPAFDGEEFRQSTILLAGPRKVENSANPGGHSTPPSPSSGGLMRSLSRSLTARLTGFRHSTDHSTESNPQRRGSRMSQIEPTIFLTPVTQQANAELPRSPAQIHQPHQPTISRHERELVL</sequence>
<gene>
    <name evidence="3" type="ORF">CROQUDRAFT_134478</name>
</gene>
<feature type="compositionally biased region" description="Polar residues" evidence="1">
    <location>
        <begin position="443"/>
        <end position="454"/>
    </location>
</feature>
<feature type="region of interest" description="Disordered" evidence="1">
    <location>
        <begin position="398"/>
        <end position="421"/>
    </location>
</feature>
<proteinExistence type="predicted"/>
<dbReference type="AlphaFoldDB" id="A0A9P6T9J9"/>
<comment type="caution">
    <text evidence="3">The sequence shown here is derived from an EMBL/GenBank/DDBJ whole genome shotgun (WGS) entry which is preliminary data.</text>
</comment>
<keyword evidence="2" id="KW-1133">Transmembrane helix</keyword>
<accession>A0A9P6T9J9</accession>
<dbReference type="OrthoDB" id="2505942at2759"/>
<feature type="region of interest" description="Disordered" evidence="1">
    <location>
        <begin position="37"/>
        <end position="184"/>
    </location>
</feature>
<dbReference type="EMBL" id="MU167299">
    <property type="protein sequence ID" value="KAG0144262.1"/>
    <property type="molecule type" value="Genomic_DNA"/>
</dbReference>
<protein>
    <submittedName>
        <fullName evidence="3">Uncharacterized protein</fullName>
    </submittedName>
</protein>
<keyword evidence="2" id="KW-0472">Membrane</keyword>
<organism evidence="3 4">
    <name type="scientific">Cronartium quercuum f. sp. fusiforme G11</name>
    <dbReference type="NCBI Taxonomy" id="708437"/>
    <lineage>
        <taxon>Eukaryota</taxon>
        <taxon>Fungi</taxon>
        <taxon>Dikarya</taxon>
        <taxon>Basidiomycota</taxon>
        <taxon>Pucciniomycotina</taxon>
        <taxon>Pucciniomycetes</taxon>
        <taxon>Pucciniales</taxon>
        <taxon>Coleosporiaceae</taxon>
        <taxon>Cronartium</taxon>
    </lineage>
</organism>
<feature type="compositionally biased region" description="Low complexity" evidence="1">
    <location>
        <begin position="405"/>
        <end position="421"/>
    </location>
</feature>
<keyword evidence="4" id="KW-1185">Reference proteome</keyword>
<feature type="region of interest" description="Disordered" evidence="1">
    <location>
        <begin position="469"/>
        <end position="497"/>
    </location>
</feature>
<evidence type="ECO:0000256" key="2">
    <source>
        <dbReference type="SAM" id="Phobius"/>
    </source>
</evidence>
<feature type="transmembrane region" description="Helical" evidence="2">
    <location>
        <begin position="195"/>
        <end position="217"/>
    </location>
</feature>